<dbReference type="NCBIfam" id="TIGR03519">
    <property type="entry name" value="T9SS_PorP_fam"/>
    <property type="match status" value="1"/>
</dbReference>
<dbReference type="Proteomes" id="UP000248198">
    <property type="component" value="Unassembled WGS sequence"/>
</dbReference>
<keyword evidence="2" id="KW-1185">Reference proteome</keyword>
<reference evidence="1 2" key="1">
    <citation type="submission" date="2018-06" db="EMBL/GenBank/DDBJ databases">
        <title>Genomic Encyclopedia of Archaeal and Bacterial Type Strains, Phase II (KMG-II): from individual species to whole genera.</title>
        <authorList>
            <person name="Goeker M."/>
        </authorList>
    </citation>
    <scope>NUCLEOTIDE SEQUENCE [LARGE SCALE GENOMIC DNA]</scope>
    <source>
        <strain evidence="1 2">DSM 27372</strain>
    </source>
</reference>
<comment type="caution">
    <text evidence="1">The sequence shown here is derived from an EMBL/GenBank/DDBJ whole genome shotgun (WGS) entry which is preliminary data.</text>
</comment>
<evidence type="ECO:0000313" key="2">
    <source>
        <dbReference type="Proteomes" id="UP000248198"/>
    </source>
</evidence>
<dbReference type="RefSeq" id="WP_170123302.1">
    <property type="nucleotide sequence ID" value="NZ_QKLU01000003.1"/>
</dbReference>
<dbReference type="EMBL" id="QKLU01000003">
    <property type="protein sequence ID" value="PYF74897.1"/>
    <property type="molecule type" value="Genomic_DNA"/>
</dbReference>
<accession>A0A318UHS8</accession>
<name>A0A318UHS8_9SPHI</name>
<proteinExistence type="predicted"/>
<protein>
    <submittedName>
        <fullName evidence="1">Type IX secretion system PorP/SprF family membrane protein</fullName>
    </submittedName>
</protein>
<sequence>MLSIKNSFPHIKLNKAISTLFVLLVMISTLQVKAQLNPFQAMYFQNPYLYNPAIAGREKGLVLNFGHNQQWNNFPGAPKISAMTAELQATERVGLGFQVNHDQAGLINSNRFMATYAYHLPLSHQGQHLSFGLSLGISDSRINSNNLNGDPTDEQVQRYNQLKPYLDGDLGIAYRSDGLQIGAALPNLKSTFFKTSESRFDTDRLLFIGSLSYKIHFQGTAQQLTLEPLGTYRIIKGYKDIVDAGFNFRMEDYGLNLQGIYHSSESMGIGFGLDKNSYAFNFAYNFETGTLGQYTNGTFELGLKLRLFNR</sequence>
<dbReference type="Pfam" id="PF11751">
    <property type="entry name" value="PorP_SprF"/>
    <property type="match status" value="1"/>
</dbReference>
<dbReference type="InterPro" id="IPR019861">
    <property type="entry name" value="PorP/SprF_Bacteroidetes"/>
</dbReference>
<gene>
    <name evidence="1" type="ORF">B0O44_103343</name>
</gene>
<organism evidence="1 2">
    <name type="scientific">Pedobacter nutrimenti</name>
    <dbReference type="NCBI Taxonomy" id="1241337"/>
    <lineage>
        <taxon>Bacteria</taxon>
        <taxon>Pseudomonadati</taxon>
        <taxon>Bacteroidota</taxon>
        <taxon>Sphingobacteriia</taxon>
        <taxon>Sphingobacteriales</taxon>
        <taxon>Sphingobacteriaceae</taxon>
        <taxon>Pedobacter</taxon>
    </lineage>
</organism>
<evidence type="ECO:0000313" key="1">
    <source>
        <dbReference type="EMBL" id="PYF74897.1"/>
    </source>
</evidence>
<dbReference type="AlphaFoldDB" id="A0A318UHS8"/>